<dbReference type="EMBL" id="KQ086530">
    <property type="protein sequence ID" value="KLO04471.1"/>
    <property type="molecule type" value="Genomic_DNA"/>
</dbReference>
<organism evidence="1 2">
    <name type="scientific">Schizopora paradoxa</name>
    <dbReference type="NCBI Taxonomy" id="27342"/>
    <lineage>
        <taxon>Eukaryota</taxon>
        <taxon>Fungi</taxon>
        <taxon>Dikarya</taxon>
        <taxon>Basidiomycota</taxon>
        <taxon>Agaricomycotina</taxon>
        <taxon>Agaricomycetes</taxon>
        <taxon>Hymenochaetales</taxon>
        <taxon>Schizoporaceae</taxon>
        <taxon>Schizopora</taxon>
    </lineage>
</organism>
<dbReference type="Proteomes" id="UP000053477">
    <property type="component" value="Unassembled WGS sequence"/>
</dbReference>
<evidence type="ECO:0000313" key="1">
    <source>
        <dbReference type="EMBL" id="KLO04471.1"/>
    </source>
</evidence>
<proteinExistence type="predicted"/>
<gene>
    <name evidence="1" type="ORF">SCHPADRAFT_989625</name>
</gene>
<accession>A0A0H2RI20</accession>
<keyword evidence="2" id="KW-1185">Reference proteome</keyword>
<dbReference type="AlphaFoldDB" id="A0A0H2RI20"/>
<evidence type="ECO:0000313" key="2">
    <source>
        <dbReference type="Proteomes" id="UP000053477"/>
    </source>
</evidence>
<name>A0A0H2RI20_9AGAM</name>
<protein>
    <submittedName>
        <fullName evidence="1">Uncharacterized protein</fullName>
    </submittedName>
</protein>
<sequence>MNLSGNGLDCVIGEAGSASPASPPPASEKFYSDIGCGDRLKITHQTTRPPPPEPARVQCWKMPKSLYFSLIATMKTGIILSWFEKFGFVFSRKLLLESEVDAACKKNANNDAAGRAVPENAGKAVLVHLTRRDAPISPRPLLHFDHHRHTLWPTRTTASTRHWHRSVRAAIPDSSQNKTAA</sequence>
<reference evidence="1 2" key="1">
    <citation type="submission" date="2015-04" db="EMBL/GenBank/DDBJ databases">
        <title>Complete genome sequence of Schizopora paradoxa KUC8140, a cosmopolitan wood degrader in East Asia.</title>
        <authorList>
            <consortium name="DOE Joint Genome Institute"/>
            <person name="Min B."/>
            <person name="Park H."/>
            <person name="Jang Y."/>
            <person name="Kim J.-J."/>
            <person name="Kim K.H."/>
            <person name="Pangilinan J."/>
            <person name="Lipzen A."/>
            <person name="Riley R."/>
            <person name="Grigoriev I.V."/>
            <person name="Spatafora J.W."/>
            <person name="Choi I.-G."/>
        </authorList>
    </citation>
    <scope>NUCLEOTIDE SEQUENCE [LARGE SCALE GENOMIC DNA]</scope>
    <source>
        <strain evidence="1 2">KUC8140</strain>
    </source>
</reference>
<dbReference type="InParanoid" id="A0A0H2RI20"/>